<evidence type="ECO:0000313" key="19">
    <source>
        <dbReference type="Proteomes" id="UP001165667"/>
    </source>
</evidence>
<dbReference type="InterPro" id="IPR036890">
    <property type="entry name" value="HATPase_C_sf"/>
</dbReference>
<feature type="domain" description="HTH luxR-type" evidence="13">
    <location>
        <begin position="1397"/>
        <end position="1462"/>
    </location>
</feature>
<feature type="domain" description="CheR-type methyltransferase" evidence="17">
    <location>
        <begin position="225"/>
        <end position="502"/>
    </location>
</feature>
<feature type="active site" evidence="9">
    <location>
        <position position="42"/>
    </location>
</feature>
<dbReference type="SMART" id="SM00138">
    <property type="entry name" value="MeTrc"/>
    <property type="match status" value="1"/>
</dbReference>
<dbReference type="RefSeq" id="WP_282588128.1">
    <property type="nucleotide sequence ID" value="NZ_JAMOIM010000032.1"/>
</dbReference>
<keyword evidence="8" id="KW-0804">Transcription</keyword>
<evidence type="ECO:0000256" key="9">
    <source>
        <dbReference type="PROSITE-ProRule" id="PRU00050"/>
    </source>
</evidence>
<dbReference type="SUPFAM" id="SSF47384">
    <property type="entry name" value="Homodimeric domain of signal transducing histidine kinase"/>
    <property type="match status" value="1"/>
</dbReference>
<dbReference type="SUPFAM" id="SSF46894">
    <property type="entry name" value="C-terminal effector domain of the bipartite response regulators"/>
    <property type="match status" value="1"/>
</dbReference>
<evidence type="ECO:0000259" key="13">
    <source>
        <dbReference type="PROSITE" id="PS50043"/>
    </source>
</evidence>
<dbReference type="Pfam" id="PF02518">
    <property type="entry name" value="HATPase_c"/>
    <property type="match status" value="1"/>
</dbReference>
<dbReference type="PRINTS" id="PR00038">
    <property type="entry name" value="HTHLUXR"/>
</dbReference>
<feature type="domain" description="CheB-type methylesterase" evidence="16">
    <location>
        <begin position="29"/>
        <end position="219"/>
    </location>
</feature>
<dbReference type="SUPFAM" id="SSF55785">
    <property type="entry name" value="PYP-like sensor domain (PAS domain)"/>
    <property type="match status" value="1"/>
</dbReference>
<dbReference type="SMART" id="SM00387">
    <property type="entry name" value="HATPase_c"/>
    <property type="match status" value="1"/>
</dbReference>
<dbReference type="PROSITE" id="PS50122">
    <property type="entry name" value="CHEB"/>
    <property type="match status" value="1"/>
</dbReference>
<feature type="compositionally biased region" description="Polar residues" evidence="12">
    <location>
        <begin position="224"/>
        <end position="235"/>
    </location>
</feature>
<dbReference type="GO" id="GO:0005737">
    <property type="term" value="C:cytoplasm"/>
    <property type="evidence" value="ECO:0007669"/>
    <property type="project" value="InterPro"/>
</dbReference>
<dbReference type="GO" id="GO:0006355">
    <property type="term" value="P:regulation of DNA-templated transcription"/>
    <property type="evidence" value="ECO:0007669"/>
    <property type="project" value="InterPro"/>
</dbReference>
<feature type="domain" description="Histidine kinase" evidence="14">
    <location>
        <begin position="883"/>
        <end position="1099"/>
    </location>
</feature>
<sequence>MSEKRALRGEADGTQSNPRSILARGPPTPSSGDFPIVGVGASAGGLDACTKLIEAMPAKSGMAFILVQHLEPNHASMMVDLLATHTSMVVQEAADGVRLESDHLYVIPPGQYLSVRLGTLHLAKPRTQRGPRLPFDVLLHSLAEDCGQRTVCVILSGTGSDGSLGLATIKEKGGLIIAQDPREAGYDGMPQSAIATGAVDLVLPVAKIAAALLSHSRQSEMHEPTQTAPTPPSTNRLPEIVELLRTRTSHDFTSYKTGTLQRRIERRMAMASIETLDMGRYLERLRVDPDEVELLAKDLLINVTSFFRDPAVFAKLAKDVVPDMLRTHPPDQLLRIWIAGCSTGEEAYSLAMLFREAITAAKREIKLQIFASDVDPDAVALAREGLYPETIEADVSRRRLTRFFAKEDGHYRVLPDLRALVVFTVQDLLSDPPFSRLDVVSCRNLMIYLGPEAQANVVALLHFALRPGGILLLGSAETVGRAEGRFEVIAKTERLYRRVGRNRMGEFAFLRGAGDGVKSIARVEAPAVPSRQSVLAQLCRTTVLDAHAPATVLLNRRHECLFSLGPIDRFLQVALGQPSQDLLVMARPDVRTKLRSALQRAARENGRVVLAGGRLKQDGQTTSFSIDVQPLISEGEDLLLVCFVDTPRHGHDDGHPVAASGSPRIADLERELDAARQELQDVTRSLDASAEEQKAINEEASSVREEYQSTNEELLASKEELQALIEELTALNSQLQETLERQRTTSNDLQNVLYSTDVATLFLDTELSIRFFTPATKSLFSIIPSDVGRPLTDLHALAMDGALVADAHAVLRDGSTLEREIEGQQGLWFVRRILPYHTSDRGVEGVVITFTDITERKRVAKSLEASQQQAETANIAKSRFLAAASHDLRQPLQALKLIRGVLAKRILERRTEQALELVAKLDDTASSMSTMLNTMLDINQLEAGTVDTAVTAFAMNDLLDRLRAEFSWHAGEQDLGFHVVPCSLAVETDPHLLEQMIRNLLSNALKYTKRGKVLIGCRRHGATLSIEIWDTGIGIPQDELQAIFDEYHQIDNKARERHLGLGLGLSIVQRLGSMLGHPVRVRSTTGKGSAFMIEVRIVPNGTARPASAPPPRRREEAADGVRKTMILVIEDDPTVRDALALFLKDDGYQVTTASDVPMALELVARGEIHPDLLLADYNLPNGPNGLEAGLKLGEVLKREIPVIVLTGDISTQTLRDISLSKCVLLTKPVKLEALMEAVRRLLPHGPLVSLPRPQVTSAPANGAAPPTIFVVDDDKTVSDAVQIVLEEAGHRVKAFASCEAFLEAYHPGHGTCLLIDAYLPGMDGFELLRRLRAERHRLPAIMITGRSDVPMAVRAMKAGASDFIEKPVGRDELLAAVNRALDQSRDQSKLFAWREKAARQVADLTPRQHQIMDLVLGGQPSKNIAADLGISQRTVENHRASIMKRTGSKSMPALARLALAAAADDAEEPPFEPIAAE</sequence>
<evidence type="ECO:0000256" key="4">
    <source>
        <dbReference type="ARBA" id="ARBA00022553"/>
    </source>
</evidence>
<evidence type="ECO:0000256" key="11">
    <source>
        <dbReference type="SAM" id="Coils"/>
    </source>
</evidence>
<evidence type="ECO:0000256" key="5">
    <source>
        <dbReference type="ARBA" id="ARBA00023012"/>
    </source>
</evidence>
<name>A0AA42CLL2_9HYPH</name>
<dbReference type="Gene3D" id="3.40.50.2300">
    <property type="match status" value="2"/>
</dbReference>
<dbReference type="SUPFAM" id="SSF53335">
    <property type="entry name" value="S-adenosyl-L-methionine-dependent methyltransferases"/>
    <property type="match status" value="1"/>
</dbReference>
<dbReference type="PROSITE" id="PS00622">
    <property type="entry name" value="HTH_LUXR_1"/>
    <property type="match status" value="1"/>
</dbReference>
<dbReference type="Pfam" id="PF00512">
    <property type="entry name" value="HisKA"/>
    <property type="match status" value="1"/>
</dbReference>
<dbReference type="SUPFAM" id="SSF52172">
    <property type="entry name" value="CheY-like"/>
    <property type="match status" value="2"/>
</dbReference>
<dbReference type="InterPro" id="IPR029063">
    <property type="entry name" value="SAM-dependent_MTases_sf"/>
</dbReference>
<dbReference type="EC" id="2.7.13.3" evidence="2"/>
<dbReference type="GO" id="GO:0000156">
    <property type="term" value="F:phosphorelay response regulator activity"/>
    <property type="evidence" value="ECO:0007669"/>
    <property type="project" value="InterPro"/>
</dbReference>
<feature type="compositionally biased region" description="Basic and acidic residues" evidence="12">
    <location>
        <begin position="1"/>
        <end position="11"/>
    </location>
</feature>
<dbReference type="FunFam" id="3.30.565.10:FF:000049">
    <property type="entry name" value="Two-component sensor histidine kinase"/>
    <property type="match status" value="1"/>
</dbReference>
<dbReference type="CDD" id="cd16434">
    <property type="entry name" value="CheB-CheR_fusion"/>
    <property type="match status" value="1"/>
</dbReference>
<evidence type="ECO:0000256" key="10">
    <source>
        <dbReference type="PROSITE-ProRule" id="PRU00169"/>
    </source>
</evidence>
<feature type="modified residue" description="4-aspartylphosphate" evidence="10">
    <location>
        <position position="1176"/>
    </location>
</feature>
<dbReference type="Pfam" id="PF03705">
    <property type="entry name" value="CheR_N"/>
    <property type="match status" value="1"/>
</dbReference>
<dbReference type="InterPro" id="IPR011006">
    <property type="entry name" value="CheY-like_superfamily"/>
</dbReference>
<dbReference type="Pfam" id="PF01339">
    <property type="entry name" value="CheB_methylest"/>
    <property type="match status" value="1"/>
</dbReference>
<dbReference type="Pfam" id="PF00072">
    <property type="entry name" value="Response_reg"/>
    <property type="match status" value="2"/>
</dbReference>
<feature type="active site" evidence="9">
    <location>
        <position position="161"/>
    </location>
</feature>
<accession>A0AA42CLL2</accession>
<organism evidence="18 19">
    <name type="scientific">Lichenifustis flavocetrariae</name>
    <dbReference type="NCBI Taxonomy" id="2949735"/>
    <lineage>
        <taxon>Bacteria</taxon>
        <taxon>Pseudomonadati</taxon>
        <taxon>Pseudomonadota</taxon>
        <taxon>Alphaproteobacteria</taxon>
        <taxon>Hyphomicrobiales</taxon>
        <taxon>Lichenihabitantaceae</taxon>
        <taxon>Lichenifustis</taxon>
    </lineage>
</organism>
<proteinExistence type="predicted"/>
<evidence type="ECO:0000256" key="1">
    <source>
        <dbReference type="ARBA" id="ARBA00000085"/>
    </source>
</evidence>
<evidence type="ECO:0000256" key="8">
    <source>
        <dbReference type="ARBA" id="ARBA00023163"/>
    </source>
</evidence>
<evidence type="ECO:0000259" key="17">
    <source>
        <dbReference type="PROSITE" id="PS50123"/>
    </source>
</evidence>
<dbReference type="CDD" id="cd06170">
    <property type="entry name" value="LuxR_C_like"/>
    <property type="match status" value="1"/>
</dbReference>
<dbReference type="Gene3D" id="3.40.50.180">
    <property type="entry name" value="Methylesterase CheB, C-terminal domain"/>
    <property type="match status" value="1"/>
</dbReference>
<feature type="region of interest" description="Disordered" evidence="12">
    <location>
        <begin position="1"/>
        <end position="36"/>
    </location>
</feature>
<dbReference type="InterPro" id="IPR035909">
    <property type="entry name" value="CheB_C"/>
</dbReference>
<dbReference type="GO" id="GO:0000155">
    <property type="term" value="F:phosphorelay sensor kinase activity"/>
    <property type="evidence" value="ECO:0007669"/>
    <property type="project" value="InterPro"/>
</dbReference>
<keyword evidence="9" id="KW-0378">Hydrolase</keyword>
<evidence type="ECO:0000256" key="2">
    <source>
        <dbReference type="ARBA" id="ARBA00012438"/>
    </source>
</evidence>
<dbReference type="SMART" id="SM00448">
    <property type="entry name" value="REC"/>
    <property type="match status" value="2"/>
</dbReference>
<dbReference type="SUPFAM" id="SSF47757">
    <property type="entry name" value="Chemotaxis receptor methyltransferase CheR, N-terminal domain"/>
    <property type="match status" value="1"/>
</dbReference>
<gene>
    <name evidence="18" type="ORF">M8523_27670</name>
</gene>
<dbReference type="InterPro" id="IPR016032">
    <property type="entry name" value="Sig_transdc_resp-reg_C-effctor"/>
</dbReference>
<dbReference type="InterPro" id="IPR005467">
    <property type="entry name" value="His_kinase_dom"/>
</dbReference>
<dbReference type="InterPro" id="IPR000780">
    <property type="entry name" value="CheR_MeTrfase"/>
</dbReference>
<dbReference type="PROSITE" id="PS50110">
    <property type="entry name" value="RESPONSE_REGULATORY"/>
    <property type="match status" value="2"/>
</dbReference>
<feature type="domain" description="Response regulatory" evidence="15">
    <location>
        <begin position="1267"/>
        <end position="1381"/>
    </location>
</feature>
<evidence type="ECO:0000256" key="3">
    <source>
        <dbReference type="ARBA" id="ARBA00022500"/>
    </source>
</evidence>
<dbReference type="PROSITE" id="PS50109">
    <property type="entry name" value="HIS_KIN"/>
    <property type="match status" value="1"/>
</dbReference>
<dbReference type="PANTHER" id="PTHR24422:SF27">
    <property type="entry name" value="PROTEIN-GLUTAMATE O-METHYLTRANSFERASE"/>
    <property type="match status" value="1"/>
</dbReference>
<dbReference type="Gene3D" id="3.30.565.10">
    <property type="entry name" value="Histidine kinase-like ATPase, C-terminal domain"/>
    <property type="match status" value="1"/>
</dbReference>
<dbReference type="SMART" id="SM00388">
    <property type="entry name" value="HisKA"/>
    <property type="match status" value="1"/>
</dbReference>
<dbReference type="PANTHER" id="PTHR24422">
    <property type="entry name" value="CHEMOTAXIS PROTEIN METHYLTRANSFERASE"/>
    <property type="match status" value="1"/>
</dbReference>
<dbReference type="EMBL" id="JAMOIM010000032">
    <property type="protein sequence ID" value="MCW6511749.1"/>
    <property type="molecule type" value="Genomic_DNA"/>
</dbReference>
<dbReference type="GO" id="GO:0008757">
    <property type="term" value="F:S-adenosylmethionine-dependent methyltransferase activity"/>
    <property type="evidence" value="ECO:0007669"/>
    <property type="project" value="InterPro"/>
</dbReference>
<evidence type="ECO:0000259" key="15">
    <source>
        <dbReference type="PROSITE" id="PS50110"/>
    </source>
</evidence>
<dbReference type="Pfam" id="PF01739">
    <property type="entry name" value="CheR"/>
    <property type="match status" value="1"/>
</dbReference>
<dbReference type="Pfam" id="PF00196">
    <property type="entry name" value="GerE"/>
    <property type="match status" value="1"/>
</dbReference>
<evidence type="ECO:0000256" key="7">
    <source>
        <dbReference type="ARBA" id="ARBA00023125"/>
    </source>
</evidence>
<evidence type="ECO:0000259" key="16">
    <source>
        <dbReference type="PROSITE" id="PS50122"/>
    </source>
</evidence>
<dbReference type="CDD" id="cd00082">
    <property type="entry name" value="HisKA"/>
    <property type="match status" value="1"/>
</dbReference>
<dbReference type="Pfam" id="PF13596">
    <property type="entry name" value="PAS_10"/>
    <property type="match status" value="1"/>
</dbReference>
<keyword evidence="5" id="KW-0902">Two-component regulatory system</keyword>
<comment type="caution">
    <text evidence="18">The sequence shown here is derived from an EMBL/GenBank/DDBJ whole genome shotgun (WGS) entry which is preliminary data.</text>
</comment>
<dbReference type="FunFam" id="3.40.50.2300:FF:000018">
    <property type="entry name" value="DNA-binding transcriptional regulator NtrC"/>
    <property type="match status" value="1"/>
</dbReference>
<dbReference type="InterPro" id="IPR035965">
    <property type="entry name" value="PAS-like_dom_sf"/>
</dbReference>
<dbReference type="InterPro" id="IPR000673">
    <property type="entry name" value="Sig_transdc_resp-reg_Me-estase"/>
</dbReference>
<dbReference type="InterPro" id="IPR003594">
    <property type="entry name" value="HATPase_dom"/>
</dbReference>
<dbReference type="Gene3D" id="3.30.450.20">
    <property type="entry name" value="PAS domain"/>
    <property type="match status" value="1"/>
</dbReference>
<dbReference type="PROSITE" id="PS50043">
    <property type="entry name" value="HTH_LUXR_2"/>
    <property type="match status" value="1"/>
</dbReference>
<dbReference type="PROSITE" id="PS50123">
    <property type="entry name" value="CHER"/>
    <property type="match status" value="1"/>
</dbReference>
<dbReference type="InterPro" id="IPR001789">
    <property type="entry name" value="Sig_transdc_resp-reg_receiver"/>
</dbReference>
<evidence type="ECO:0000256" key="12">
    <source>
        <dbReference type="SAM" id="MobiDB-lite"/>
    </source>
</evidence>
<keyword evidence="3 9" id="KW-0145">Chemotaxis</keyword>
<dbReference type="InterPro" id="IPR036388">
    <property type="entry name" value="WH-like_DNA-bd_sf"/>
</dbReference>
<dbReference type="GO" id="GO:0006935">
    <property type="term" value="P:chemotaxis"/>
    <property type="evidence" value="ECO:0007669"/>
    <property type="project" value="UniProtKB-UniRule"/>
</dbReference>
<dbReference type="InterPro" id="IPR003661">
    <property type="entry name" value="HisK_dim/P_dom"/>
</dbReference>
<dbReference type="SUPFAM" id="SSF52738">
    <property type="entry name" value="Methylesterase CheB, C-terminal domain"/>
    <property type="match status" value="1"/>
</dbReference>
<dbReference type="Gene3D" id="1.10.287.130">
    <property type="match status" value="1"/>
</dbReference>
<feature type="domain" description="Response regulatory" evidence="15">
    <location>
        <begin position="1125"/>
        <end position="1242"/>
    </location>
</feature>
<dbReference type="GO" id="GO:0008984">
    <property type="term" value="F:protein-glutamate methylesterase activity"/>
    <property type="evidence" value="ECO:0007669"/>
    <property type="project" value="InterPro"/>
</dbReference>
<evidence type="ECO:0000256" key="6">
    <source>
        <dbReference type="ARBA" id="ARBA00023015"/>
    </source>
</evidence>
<dbReference type="GO" id="GO:0003677">
    <property type="term" value="F:DNA binding"/>
    <property type="evidence" value="ECO:0007669"/>
    <property type="project" value="UniProtKB-KW"/>
</dbReference>
<dbReference type="Gene3D" id="3.40.50.150">
    <property type="entry name" value="Vaccinia Virus protein VP39"/>
    <property type="match status" value="1"/>
</dbReference>
<evidence type="ECO:0000259" key="14">
    <source>
        <dbReference type="PROSITE" id="PS50109"/>
    </source>
</evidence>
<dbReference type="SMART" id="SM00421">
    <property type="entry name" value="HTH_LUXR"/>
    <property type="match status" value="1"/>
</dbReference>
<dbReference type="InterPro" id="IPR050903">
    <property type="entry name" value="Bact_Chemotaxis_MeTrfase"/>
</dbReference>
<keyword evidence="11" id="KW-0175">Coiled coil</keyword>
<dbReference type="Proteomes" id="UP001165667">
    <property type="component" value="Unassembled WGS sequence"/>
</dbReference>
<reference evidence="18" key="1">
    <citation type="submission" date="2022-05" db="EMBL/GenBank/DDBJ databases">
        <authorList>
            <person name="Pankratov T."/>
        </authorList>
    </citation>
    <scope>NUCLEOTIDE SEQUENCE</scope>
    <source>
        <strain evidence="18">BP6-180914</strain>
    </source>
</reference>
<keyword evidence="19" id="KW-1185">Reference proteome</keyword>
<keyword evidence="6" id="KW-0805">Transcription regulation</keyword>
<comment type="catalytic activity">
    <reaction evidence="1">
        <text>ATP + protein L-histidine = ADP + protein N-phospho-L-histidine.</text>
        <dbReference type="EC" id="2.7.13.3"/>
    </reaction>
</comment>
<keyword evidence="7" id="KW-0238">DNA-binding</keyword>
<dbReference type="InterPro" id="IPR022642">
    <property type="entry name" value="CheR_C"/>
</dbReference>
<feature type="active site" evidence="9">
    <location>
        <position position="69"/>
    </location>
</feature>
<feature type="region of interest" description="Disordered" evidence="12">
    <location>
        <begin position="216"/>
        <end position="235"/>
    </location>
</feature>
<dbReference type="PRINTS" id="PR00996">
    <property type="entry name" value="CHERMTFRASE"/>
</dbReference>
<feature type="coiled-coil region" evidence="11">
    <location>
        <begin position="665"/>
        <end position="752"/>
    </location>
</feature>
<protein>
    <recommendedName>
        <fullName evidence="2">histidine kinase</fullName>
        <ecNumber evidence="2">2.7.13.3</ecNumber>
    </recommendedName>
</protein>
<dbReference type="SUPFAM" id="SSF55874">
    <property type="entry name" value="ATPase domain of HSP90 chaperone/DNA topoisomerase II/histidine kinase"/>
    <property type="match status" value="1"/>
</dbReference>
<dbReference type="InterPro" id="IPR000792">
    <property type="entry name" value="Tscrpt_reg_LuxR_C"/>
</dbReference>
<dbReference type="Gene3D" id="1.10.10.10">
    <property type="entry name" value="Winged helix-like DNA-binding domain superfamily/Winged helix DNA-binding domain"/>
    <property type="match status" value="1"/>
</dbReference>
<dbReference type="InterPro" id="IPR022641">
    <property type="entry name" value="CheR_N"/>
</dbReference>
<evidence type="ECO:0000313" key="18">
    <source>
        <dbReference type="EMBL" id="MCW6511749.1"/>
    </source>
</evidence>
<keyword evidence="4 10" id="KW-0597">Phosphoprotein</keyword>
<dbReference type="InterPro" id="IPR036097">
    <property type="entry name" value="HisK_dim/P_sf"/>
</dbReference>
<feature type="modified residue" description="4-aspartylphosphate" evidence="10">
    <location>
        <position position="1316"/>
    </location>
</feature>